<dbReference type="EMBL" id="FOKQ01000005">
    <property type="protein sequence ID" value="SFB92922.1"/>
    <property type="molecule type" value="Genomic_DNA"/>
</dbReference>
<dbReference type="GO" id="GO:0034605">
    <property type="term" value="P:cellular response to heat"/>
    <property type="evidence" value="ECO:0007669"/>
    <property type="project" value="TreeGrafter"/>
</dbReference>
<dbReference type="InterPro" id="IPR050130">
    <property type="entry name" value="ClpA_ClpB"/>
</dbReference>
<gene>
    <name evidence="4" type="ORF">SAMN02910406_00830</name>
</gene>
<dbReference type="GO" id="GO:0005524">
    <property type="term" value="F:ATP binding"/>
    <property type="evidence" value="ECO:0007669"/>
    <property type="project" value="UniProtKB-KW"/>
</dbReference>
<reference evidence="4 5" key="1">
    <citation type="submission" date="2016-10" db="EMBL/GenBank/DDBJ databases">
        <authorList>
            <person name="de Groot N.N."/>
        </authorList>
    </citation>
    <scope>NUCLEOTIDE SEQUENCE [LARGE SCALE GENOMIC DNA]</scope>
    <source>
        <strain evidence="4 5">AR67</strain>
    </source>
</reference>
<dbReference type="RefSeq" id="WP_081358351.1">
    <property type="nucleotide sequence ID" value="NZ_FOKQ01000005.1"/>
</dbReference>
<keyword evidence="2" id="KW-0067">ATP-binding</keyword>
<dbReference type="InterPro" id="IPR027417">
    <property type="entry name" value="P-loop_NTPase"/>
</dbReference>
<evidence type="ECO:0000259" key="3">
    <source>
        <dbReference type="SMART" id="SM00382"/>
    </source>
</evidence>
<dbReference type="SMART" id="SM00382">
    <property type="entry name" value="AAA"/>
    <property type="match status" value="1"/>
</dbReference>
<feature type="domain" description="AAA+ ATPase" evidence="3">
    <location>
        <begin position="163"/>
        <end position="304"/>
    </location>
</feature>
<evidence type="ECO:0000313" key="4">
    <source>
        <dbReference type="EMBL" id="SFB92922.1"/>
    </source>
</evidence>
<dbReference type="GO" id="GO:0005737">
    <property type="term" value="C:cytoplasm"/>
    <property type="evidence" value="ECO:0007669"/>
    <property type="project" value="TreeGrafter"/>
</dbReference>
<dbReference type="PANTHER" id="PTHR11638">
    <property type="entry name" value="ATP-DEPENDENT CLP PROTEASE"/>
    <property type="match status" value="1"/>
</dbReference>
<sequence length="376" mass="42905">MIEKIEIYWGADRDFESATELLENVYFLTDVIAHINKTDIQISGIPSSQEAPMEVENLIIHTDDYGGIKEWAVLGFSNNVLLHLKVNIKNIWLCNPPDKIYKDIIRTFENAIIHEHKHEYKAITIEDMKRIAEGFNKAVIGQPHVIKQALSSIYTLKSIKRKRPVTLLFLGDSGIGKTETAKYISECLGSNMVRIQFSMQQTNSAYQYIFGAEHGEDSLARELIRRSSNVILLDEFDKVVPSFYNAFYQMFDEGVFVDSNYSVDVSQCIIICTTNYRTEEEAEKNLGTPIYSRFSKVVIFKPISIEDKLTIASNRYAEVIDSLDDEDKALIESNGVLPFFEKAIREGSYPNMRMLRNDIEDAVNLEILKARGIIPS</sequence>
<evidence type="ECO:0000256" key="2">
    <source>
        <dbReference type="ARBA" id="ARBA00022840"/>
    </source>
</evidence>
<accession>A0A1I1F1V9</accession>
<dbReference type="InterPro" id="IPR001270">
    <property type="entry name" value="ClpA/B"/>
</dbReference>
<evidence type="ECO:0000256" key="1">
    <source>
        <dbReference type="ARBA" id="ARBA00022741"/>
    </source>
</evidence>
<proteinExistence type="predicted"/>
<keyword evidence="1" id="KW-0547">Nucleotide-binding</keyword>
<dbReference type="GO" id="GO:0016887">
    <property type="term" value="F:ATP hydrolysis activity"/>
    <property type="evidence" value="ECO:0007669"/>
    <property type="project" value="InterPro"/>
</dbReference>
<dbReference type="PANTHER" id="PTHR11638:SF18">
    <property type="entry name" value="HEAT SHOCK PROTEIN 104"/>
    <property type="match status" value="1"/>
</dbReference>
<organism evidence="4 5">
    <name type="scientific">Ruminococcus albus</name>
    <dbReference type="NCBI Taxonomy" id="1264"/>
    <lineage>
        <taxon>Bacteria</taxon>
        <taxon>Bacillati</taxon>
        <taxon>Bacillota</taxon>
        <taxon>Clostridia</taxon>
        <taxon>Eubacteriales</taxon>
        <taxon>Oscillospiraceae</taxon>
        <taxon>Ruminococcus</taxon>
    </lineage>
</organism>
<dbReference type="PRINTS" id="PR00300">
    <property type="entry name" value="CLPPROTEASEA"/>
</dbReference>
<dbReference type="OrthoDB" id="9806903at2"/>
<protein>
    <submittedName>
        <fullName evidence="4">AAA domain (Cdc48 subfamily)</fullName>
    </submittedName>
</protein>
<evidence type="ECO:0000313" key="5">
    <source>
        <dbReference type="Proteomes" id="UP000182192"/>
    </source>
</evidence>
<dbReference type="AlphaFoldDB" id="A0A1I1F1V9"/>
<dbReference type="SUPFAM" id="SSF52540">
    <property type="entry name" value="P-loop containing nucleoside triphosphate hydrolases"/>
    <property type="match status" value="1"/>
</dbReference>
<dbReference type="InterPro" id="IPR003593">
    <property type="entry name" value="AAA+_ATPase"/>
</dbReference>
<dbReference type="Pfam" id="PF07724">
    <property type="entry name" value="AAA_2"/>
    <property type="match status" value="1"/>
</dbReference>
<dbReference type="Proteomes" id="UP000182192">
    <property type="component" value="Unassembled WGS sequence"/>
</dbReference>
<name>A0A1I1F1V9_RUMAL</name>
<dbReference type="Gene3D" id="3.40.50.300">
    <property type="entry name" value="P-loop containing nucleotide triphosphate hydrolases"/>
    <property type="match status" value="1"/>
</dbReference>
<dbReference type="InterPro" id="IPR003959">
    <property type="entry name" value="ATPase_AAA_core"/>
</dbReference>